<dbReference type="Pfam" id="PF04055">
    <property type="entry name" value="Radical_SAM"/>
    <property type="match status" value="1"/>
</dbReference>
<gene>
    <name evidence="8" type="ORF">SDC9_63901</name>
</gene>
<dbReference type="EMBL" id="VSSQ01002809">
    <property type="protein sequence ID" value="MPM17506.1"/>
    <property type="molecule type" value="Genomic_DNA"/>
</dbReference>
<dbReference type="SFLD" id="SFLDG01069">
    <property type="entry name" value="UPF0313"/>
    <property type="match status" value="1"/>
</dbReference>
<accession>A0A644XMT9</accession>
<dbReference type="InterPro" id="IPR058240">
    <property type="entry name" value="rSAM_sf"/>
</dbReference>
<keyword evidence="3" id="KW-0479">Metal-binding</keyword>
<keyword evidence="2" id="KW-0949">S-adenosyl-L-methionine</keyword>
<name>A0A644XMT9_9ZZZZ</name>
<dbReference type="InterPro" id="IPR022946">
    <property type="entry name" value="UPF0313"/>
</dbReference>
<dbReference type="InterPro" id="IPR013704">
    <property type="entry name" value="UPF0313_N"/>
</dbReference>
<evidence type="ECO:0000256" key="5">
    <source>
        <dbReference type="ARBA" id="ARBA00023014"/>
    </source>
</evidence>
<evidence type="ECO:0000313" key="8">
    <source>
        <dbReference type="EMBL" id="MPM17506.1"/>
    </source>
</evidence>
<proteinExistence type="inferred from homology"/>
<dbReference type="InterPro" id="IPR007197">
    <property type="entry name" value="rSAM"/>
</dbReference>
<sequence>MPKQKQLFPPVSRAELNARNIGQPDFIFVTGDAYIDHPSFGAAIITRLLESKGYSVALIVQPDWHSAEAFAALGKPRLAFLVSSGNLDSMVNHYSVSGARRDTDAYTEGSVAGKRPDHATIVYANRCREAFPNVPLILGGIEASLRRFAHFDYWDYRVRHSILYDACADLLVYGMGERAIVQIADALKAGKPVSELTDIPGTCARVSAPPEGAYVLLPSFTEVASDKKKYCEAFVLQTREQDAVRGKRLLQPHEKGYLLCNPPAMPLSETELDEVYALPFSRRPHPSIKEFVPAIEEVSFSITSARGCFGNCNFCALTFHQGRVVTSRSHESILDEAERLTHEPDFKGYIHDVGGPTANFRHPACAKQLRSGVCADRECLGFSACKNMDASEYDYTLLLKKLRQVPGVKKVFVRSGVRYDYALLDKDDSFLRELIEHHISGQLKVAPEHVSDRVLKYMNKPPHSVYERFVQKYEAINKSLGMKQFLVPYLISSHPGATLHDAIELAQYLKKSGHRPEQVQDFYPTPGTASTCMYYTGLDPFTMEPVYVAKSREEKAMQRALMQCHIRKNWPLIRKALRQAERDDLIGNGGGCLVPPDYQSTQTDGYRPKQSGAKPQRQGGGGKRGTDRKPSKNNVYGRPSKPGGSSGRGGKRG</sequence>
<keyword evidence="1" id="KW-0004">4Fe-4S</keyword>
<dbReference type="InterPro" id="IPR006638">
    <property type="entry name" value="Elp3/MiaA/NifB-like_rSAM"/>
</dbReference>
<dbReference type="Pfam" id="PF11842">
    <property type="entry name" value="DUF3362"/>
    <property type="match status" value="1"/>
</dbReference>
<evidence type="ECO:0000256" key="2">
    <source>
        <dbReference type="ARBA" id="ARBA00022691"/>
    </source>
</evidence>
<reference evidence="8" key="1">
    <citation type="submission" date="2019-08" db="EMBL/GenBank/DDBJ databases">
        <authorList>
            <person name="Kucharzyk K."/>
            <person name="Murdoch R.W."/>
            <person name="Higgins S."/>
            <person name="Loffler F."/>
        </authorList>
    </citation>
    <scope>NUCLEOTIDE SEQUENCE</scope>
</reference>
<protein>
    <recommendedName>
        <fullName evidence="7">Radical SAM core domain-containing protein</fullName>
    </recommendedName>
</protein>
<evidence type="ECO:0000259" key="7">
    <source>
        <dbReference type="PROSITE" id="PS51918"/>
    </source>
</evidence>
<dbReference type="Pfam" id="PF08497">
    <property type="entry name" value="Radical_SAM_N"/>
    <property type="match status" value="1"/>
</dbReference>
<evidence type="ECO:0000256" key="6">
    <source>
        <dbReference type="SAM" id="MobiDB-lite"/>
    </source>
</evidence>
<dbReference type="AlphaFoldDB" id="A0A644XMT9"/>
<dbReference type="InterPro" id="IPR024560">
    <property type="entry name" value="UPF0313_C"/>
</dbReference>
<evidence type="ECO:0000256" key="1">
    <source>
        <dbReference type="ARBA" id="ARBA00022485"/>
    </source>
</evidence>
<organism evidence="8">
    <name type="scientific">bioreactor metagenome</name>
    <dbReference type="NCBI Taxonomy" id="1076179"/>
    <lineage>
        <taxon>unclassified sequences</taxon>
        <taxon>metagenomes</taxon>
        <taxon>ecological metagenomes</taxon>
    </lineage>
</organism>
<dbReference type="SMART" id="SM00729">
    <property type="entry name" value="Elp3"/>
    <property type="match status" value="1"/>
</dbReference>
<dbReference type="GO" id="GO:0051539">
    <property type="term" value="F:4 iron, 4 sulfur cluster binding"/>
    <property type="evidence" value="ECO:0007669"/>
    <property type="project" value="UniProtKB-KW"/>
</dbReference>
<feature type="compositionally biased region" description="Gly residues" evidence="6">
    <location>
        <begin position="644"/>
        <end position="653"/>
    </location>
</feature>
<feature type="region of interest" description="Disordered" evidence="6">
    <location>
        <begin position="587"/>
        <end position="653"/>
    </location>
</feature>
<dbReference type="GO" id="GO:0003824">
    <property type="term" value="F:catalytic activity"/>
    <property type="evidence" value="ECO:0007669"/>
    <property type="project" value="InterPro"/>
</dbReference>
<dbReference type="PANTHER" id="PTHR32331">
    <property type="entry name" value="UPF0313 PROTEIN YGIQ"/>
    <property type="match status" value="1"/>
</dbReference>
<comment type="caution">
    <text evidence="8">The sequence shown here is derived from an EMBL/GenBank/DDBJ whole genome shotgun (WGS) entry which is preliminary data.</text>
</comment>
<evidence type="ECO:0000256" key="4">
    <source>
        <dbReference type="ARBA" id="ARBA00023004"/>
    </source>
</evidence>
<dbReference type="SUPFAM" id="SSF102114">
    <property type="entry name" value="Radical SAM enzymes"/>
    <property type="match status" value="1"/>
</dbReference>
<dbReference type="GO" id="GO:0046872">
    <property type="term" value="F:metal ion binding"/>
    <property type="evidence" value="ECO:0007669"/>
    <property type="project" value="UniProtKB-KW"/>
</dbReference>
<dbReference type="SFLD" id="SFLDG01082">
    <property type="entry name" value="B12-binding_domain_containing"/>
    <property type="match status" value="1"/>
</dbReference>
<dbReference type="SFLD" id="SFLDS00029">
    <property type="entry name" value="Radical_SAM"/>
    <property type="match status" value="1"/>
</dbReference>
<keyword evidence="5" id="KW-0411">Iron-sulfur</keyword>
<dbReference type="NCBIfam" id="TIGR03904">
    <property type="entry name" value="SAM_YgiQ"/>
    <property type="match status" value="1"/>
</dbReference>
<feature type="domain" description="Radical SAM core" evidence="7">
    <location>
        <begin position="294"/>
        <end position="567"/>
    </location>
</feature>
<dbReference type="InterPro" id="IPR023404">
    <property type="entry name" value="rSAM_horseshoe"/>
</dbReference>
<evidence type="ECO:0000256" key="3">
    <source>
        <dbReference type="ARBA" id="ARBA00022723"/>
    </source>
</evidence>
<dbReference type="PANTHER" id="PTHR32331:SF0">
    <property type="entry name" value="UPF0313 PROTEIN YGIQ"/>
    <property type="match status" value="1"/>
</dbReference>
<keyword evidence="4" id="KW-0408">Iron</keyword>
<dbReference type="HAMAP" id="MF_01251">
    <property type="entry name" value="UPF0313"/>
    <property type="match status" value="1"/>
</dbReference>
<dbReference type="Gene3D" id="3.80.30.20">
    <property type="entry name" value="tm_1862 like domain"/>
    <property type="match status" value="1"/>
</dbReference>
<dbReference type="PROSITE" id="PS51918">
    <property type="entry name" value="RADICAL_SAM"/>
    <property type="match status" value="1"/>
</dbReference>